<evidence type="ECO:0000259" key="2">
    <source>
        <dbReference type="SMART" id="SM00852"/>
    </source>
</evidence>
<organism evidence="3 4">
    <name type="scientific">Flavipsychrobacter stenotrophus</name>
    <dbReference type="NCBI Taxonomy" id="2077091"/>
    <lineage>
        <taxon>Bacteria</taxon>
        <taxon>Pseudomonadati</taxon>
        <taxon>Bacteroidota</taxon>
        <taxon>Chitinophagia</taxon>
        <taxon>Chitinophagales</taxon>
        <taxon>Chitinophagaceae</taxon>
        <taxon>Flavipsychrobacter</taxon>
    </lineage>
</organism>
<dbReference type="HAMAP" id="MF_00226_B">
    <property type="entry name" value="CinA_B"/>
    <property type="match status" value="1"/>
</dbReference>
<evidence type="ECO:0000313" key="3">
    <source>
        <dbReference type="EMBL" id="PQJ09318.1"/>
    </source>
</evidence>
<keyword evidence="4" id="KW-1185">Reference proteome</keyword>
<comment type="caution">
    <text evidence="3">The sequence shown here is derived from an EMBL/GenBank/DDBJ whole genome shotgun (WGS) entry which is preliminary data.</text>
</comment>
<accession>A0A2S7SRH7</accession>
<gene>
    <name evidence="3" type="ORF">CJD36_018900</name>
</gene>
<dbReference type="OrthoDB" id="9801454at2"/>
<dbReference type="InterPro" id="IPR050101">
    <property type="entry name" value="CinA"/>
</dbReference>
<dbReference type="CDD" id="cd00885">
    <property type="entry name" value="cinA"/>
    <property type="match status" value="1"/>
</dbReference>
<dbReference type="SUPFAM" id="SSF53218">
    <property type="entry name" value="Molybdenum cofactor biosynthesis proteins"/>
    <property type="match status" value="1"/>
</dbReference>
<dbReference type="Gene3D" id="3.40.980.10">
    <property type="entry name" value="MoaB/Mog-like domain"/>
    <property type="match status" value="1"/>
</dbReference>
<dbReference type="AlphaFoldDB" id="A0A2S7SRH7"/>
<dbReference type="PIRSF" id="PIRSF006728">
    <property type="entry name" value="CinA"/>
    <property type="match status" value="1"/>
</dbReference>
<dbReference type="NCBIfam" id="TIGR00200">
    <property type="entry name" value="cinA_nterm"/>
    <property type="match status" value="1"/>
</dbReference>
<evidence type="ECO:0000313" key="4">
    <source>
        <dbReference type="Proteomes" id="UP000239872"/>
    </source>
</evidence>
<feature type="domain" description="MoaB/Mog" evidence="2">
    <location>
        <begin position="7"/>
        <end position="174"/>
    </location>
</feature>
<dbReference type="InterPro" id="IPR036653">
    <property type="entry name" value="CinA-like_C"/>
</dbReference>
<proteinExistence type="inferred from homology"/>
<name>A0A2S7SRH7_9BACT</name>
<dbReference type="SUPFAM" id="SSF142433">
    <property type="entry name" value="CinA-like"/>
    <property type="match status" value="1"/>
</dbReference>
<dbReference type="Gene3D" id="3.90.950.20">
    <property type="entry name" value="CinA-like"/>
    <property type="match status" value="1"/>
</dbReference>
<dbReference type="InterPro" id="IPR008135">
    <property type="entry name" value="Competence-induced_CinA"/>
</dbReference>
<reference evidence="3 4" key="1">
    <citation type="submission" date="2018-01" db="EMBL/GenBank/DDBJ databases">
        <title>A novel member of the phylum Bacteroidetes isolated from glacier ice.</title>
        <authorList>
            <person name="Liu Q."/>
            <person name="Xin Y.-H."/>
        </authorList>
    </citation>
    <scope>NUCLEOTIDE SEQUENCE [LARGE SCALE GENOMIC DNA]</scope>
    <source>
        <strain evidence="3 4">RB1R16</strain>
    </source>
</reference>
<protein>
    <recommendedName>
        <fullName evidence="1">CinA-like protein</fullName>
    </recommendedName>
</protein>
<dbReference type="PANTHER" id="PTHR13939:SF0">
    <property type="entry name" value="NMN AMIDOHYDROLASE-LIKE PROTEIN YFAY"/>
    <property type="match status" value="1"/>
</dbReference>
<dbReference type="NCBIfam" id="TIGR00199">
    <property type="entry name" value="PncC_domain"/>
    <property type="match status" value="1"/>
</dbReference>
<dbReference type="EMBL" id="PPSL01000006">
    <property type="protein sequence ID" value="PQJ09318.1"/>
    <property type="molecule type" value="Genomic_DNA"/>
</dbReference>
<dbReference type="Proteomes" id="UP000239872">
    <property type="component" value="Unassembled WGS sequence"/>
</dbReference>
<dbReference type="Pfam" id="PF02464">
    <property type="entry name" value="CinA"/>
    <property type="match status" value="1"/>
</dbReference>
<dbReference type="InterPro" id="IPR036425">
    <property type="entry name" value="MoaB/Mog-like_dom_sf"/>
</dbReference>
<dbReference type="Pfam" id="PF18146">
    <property type="entry name" value="CinA_KH"/>
    <property type="match status" value="1"/>
</dbReference>
<dbReference type="RefSeq" id="WP_105040768.1">
    <property type="nucleotide sequence ID" value="NZ_PPSL01000006.1"/>
</dbReference>
<comment type="similarity">
    <text evidence="1">Belongs to the CinA family.</text>
</comment>
<dbReference type="InterPro" id="IPR001453">
    <property type="entry name" value="MoaB/Mog_dom"/>
</dbReference>
<sequence>MSNIHAVIITIGDELLIGQTIDTNSAWIAQQLNKLGIDVVRRVAVGDTKDAITNALDEELQKASLLILTGGLGPTSDDITKPLLCDYFGGKLIVNEKVLTHLKEMFAKRNRPILERNMKQAEVPDVCTVLFNDMGTAPGMWFEKDGKIIISLPGVPFEMQHIMTNVALPRIKDHFPGDAIVHRSVFTAGEGESFIAEKLLDIEASLPNHIKLAFLPDSGFVKLRLTGKSTNIEQLTAEIEAKQQEIATRLGSIVIAMDDMPVEKILGNTMKANGKTIGIAESCTGGYIGHYITQVAGASAYFMGSIVSYDNSIKQNVLGVKEETLTTYGAVSEETVIEMAKGAMKVLNVDYTLSVSGVLGPDGGTGRVKVGTVWMAVASKDEVKTKEFRFFYDRERNKEMAAKNGMLFLWKFINNKLSA</sequence>
<dbReference type="PANTHER" id="PTHR13939">
    <property type="entry name" value="NICOTINAMIDE-NUCLEOTIDE AMIDOHYDROLASE PNCC"/>
    <property type="match status" value="1"/>
</dbReference>
<dbReference type="InterPro" id="IPR041424">
    <property type="entry name" value="CinA_KH"/>
</dbReference>
<dbReference type="Pfam" id="PF00994">
    <property type="entry name" value="MoCF_biosynth"/>
    <property type="match status" value="1"/>
</dbReference>
<dbReference type="Gene3D" id="3.30.70.2860">
    <property type="match status" value="1"/>
</dbReference>
<dbReference type="InterPro" id="IPR008136">
    <property type="entry name" value="CinA_C"/>
</dbReference>
<evidence type="ECO:0000256" key="1">
    <source>
        <dbReference type="HAMAP-Rule" id="MF_00226"/>
    </source>
</evidence>
<dbReference type="SMART" id="SM00852">
    <property type="entry name" value="MoCF_biosynth"/>
    <property type="match status" value="1"/>
</dbReference>